<gene>
    <name evidence="1" type="ORF">HPB50_006661</name>
</gene>
<accession>A0ACB7STB0</accession>
<evidence type="ECO:0000313" key="2">
    <source>
        <dbReference type="Proteomes" id="UP000821845"/>
    </source>
</evidence>
<dbReference type="Proteomes" id="UP000821845">
    <property type="component" value="Chromosome 2"/>
</dbReference>
<keyword evidence="2" id="KW-1185">Reference proteome</keyword>
<evidence type="ECO:0000313" key="1">
    <source>
        <dbReference type="EMBL" id="KAH6938083.1"/>
    </source>
</evidence>
<proteinExistence type="predicted"/>
<reference evidence="1" key="1">
    <citation type="submission" date="2020-05" db="EMBL/GenBank/DDBJ databases">
        <title>Large-scale comparative analyses of tick genomes elucidate their genetic diversity and vector capacities.</title>
        <authorList>
            <person name="Jia N."/>
            <person name="Wang J."/>
            <person name="Shi W."/>
            <person name="Du L."/>
            <person name="Sun Y."/>
            <person name="Zhan W."/>
            <person name="Jiang J."/>
            <person name="Wang Q."/>
            <person name="Zhang B."/>
            <person name="Ji P."/>
            <person name="Sakyi L.B."/>
            <person name="Cui X."/>
            <person name="Yuan T."/>
            <person name="Jiang B."/>
            <person name="Yang W."/>
            <person name="Lam T.T.-Y."/>
            <person name="Chang Q."/>
            <person name="Ding S."/>
            <person name="Wang X."/>
            <person name="Zhu J."/>
            <person name="Ruan X."/>
            <person name="Zhao L."/>
            <person name="Wei J."/>
            <person name="Que T."/>
            <person name="Du C."/>
            <person name="Cheng J."/>
            <person name="Dai P."/>
            <person name="Han X."/>
            <person name="Huang E."/>
            <person name="Gao Y."/>
            <person name="Liu J."/>
            <person name="Shao H."/>
            <person name="Ye R."/>
            <person name="Li L."/>
            <person name="Wei W."/>
            <person name="Wang X."/>
            <person name="Wang C."/>
            <person name="Yang T."/>
            <person name="Huo Q."/>
            <person name="Li W."/>
            <person name="Guo W."/>
            <person name="Chen H."/>
            <person name="Zhou L."/>
            <person name="Ni X."/>
            <person name="Tian J."/>
            <person name="Zhou Y."/>
            <person name="Sheng Y."/>
            <person name="Liu T."/>
            <person name="Pan Y."/>
            <person name="Xia L."/>
            <person name="Li J."/>
            <person name="Zhao F."/>
            <person name="Cao W."/>
        </authorList>
    </citation>
    <scope>NUCLEOTIDE SEQUENCE</scope>
    <source>
        <strain evidence="1">Hyas-2018</strain>
    </source>
</reference>
<organism evidence="1 2">
    <name type="scientific">Hyalomma asiaticum</name>
    <name type="common">Tick</name>
    <dbReference type="NCBI Taxonomy" id="266040"/>
    <lineage>
        <taxon>Eukaryota</taxon>
        <taxon>Metazoa</taxon>
        <taxon>Ecdysozoa</taxon>
        <taxon>Arthropoda</taxon>
        <taxon>Chelicerata</taxon>
        <taxon>Arachnida</taxon>
        <taxon>Acari</taxon>
        <taxon>Parasitiformes</taxon>
        <taxon>Ixodida</taxon>
        <taxon>Ixodoidea</taxon>
        <taxon>Ixodidae</taxon>
        <taxon>Hyalomminae</taxon>
        <taxon>Hyalomma</taxon>
    </lineage>
</organism>
<comment type="caution">
    <text evidence="1">The sequence shown here is derived from an EMBL/GenBank/DDBJ whole genome shotgun (WGS) entry which is preliminary data.</text>
</comment>
<dbReference type="EMBL" id="CM023482">
    <property type="protein sequence ID" value="KAH6938083.1"/>
    <property type="molecule type" value="Genomic_DNA"/>
</dbReference>
<protein>
    <submittedName>
        <fullName evidence="1">Uncharacterized protein</fullName>
    </submittedName>
</protein>
<name>A0ACB7STB0_HYAAI</name>
<sequence length="232" mass="26085">MTWCQNQRYHRDKVQSCLQEWERARVQWLAKAKQVTSTRNGPGAGAAFSGPPQRRRTTHNVVPPHAPPLQKKPNRLPPIETELKEQRAPRPRARVRIAPAPTSMSSSSAPPLNAVGETTSAARSKAAQLQQAERQALEERNREWRLRSLSTVREIEVLRMRRKQSIALAGVDDVPEQEELAKVQRRLNLERAILPENQEDAVIRDPQVIRVQAVTQAGVINDSKGNPSSITC</sequence>